<dbReference type="InterPro" id="IPR007219">
    <property type="entry name" value="XnlR_reg_dom"/>
</dbReference>
<dbReference type="InterPro" id="IPR053181">
    <property type="entry name" value="EcdB-like_regulator"/>
</dbReference>
<gene>
    <name evidence="4" type="ORF">BFW01_g10298</name>
</gene>
<keyword evidence="1" id="KW-0539">Nucleus</keyword>
<name>A0A8H7IPG2_9PEZI</name>
<evidence type="ECO:0000259" key="3">
    <source>
        <dbReference type="Pfam" id="PF04082"/>
    </source>
</evidence>
<evidence type="ECO:0000313" key="5">
    <source>
        <dbReference type="Proteomes" id="UP000627934"/>
    </source>
</evidence>
<evidence type="ECO:0000313" key="4">
    <source>
        <dbReference type="EMBL" id="KAF9629095.1"/>
    </source>
</evidence>
<accession>A0A8H7IPG2</accession>
<dbReference type="GO" id="GO:0003677">
    <property type="term" value="F:DNA binding"/>
    <property type="evidence" value="ECO:0007669"/>
    <property type="project" value="InterPro"/>
</dbReference>
<proteinExistence type="predicted"/>
<comment type="caution">
    <text evidence="4">The sequence shown here is derived from an EMBL/GenBank/DDBJ whole genome shotgun (WGS) entry which is preliminary data.</text>
</comment>
<dbReference type="PANTHER" id="PTHR47785:SF6">
    <property type="entry name" value="ZN(II)2CYS6 TRANSCRIPTION FACTOR (EUROFUNG)"/>
    <property type="match status" value="1"/>
</dbReference>
<feature type="domain" description="Xylanolytic transcriptional activator regulatory" evidence="3">
    <location>
        <begin position="163"/>
        <end position="411"/>
    </location>
</feature>
<dbReference type="GO" id="GO:0006351">
    <property type="term" value="P:DNA-templated transcription"/>
    <property type="evidence" value="ECO:0007669"/>
    <property type="project" value="InterPro"/>
</dbReference>
<dbReference type="CDD" id="cd12148">
    <property type="entry name" value="fungal_TF_MHR"/>
    <property type="match status" value="1"/>
</dbReference>
<dbReference type="PANTHER" id="PTHR47785">
    <property type="entry name" value="ZN(II)2CYS6 TRANSCRIPTION FACTOR (EUROFUNG)-RELATED-RELATED"/>
    <property type="match status" value="1"/>
</dbReference>
<dbReference type="EMBL" id="MDYX01000024">
    <property type="protein sequence ID" value="KAF9629095.1"/>
    <property type="molecule type" value="Genomic_DNA"/>
</dbReference>
<reference evidence="4" key="2">
    <citation type="journal article" date="2018" name="DNA Res.">
        <title>Comparative genome and transcriptome analyses reveal adaptations to opportunistic infections in woody plant degrading pathogens of Botryosphaeriaceae.</title>
        <authorList>
            <person name="Yan J.Y."/>
            <person name="Zhao W.S."/>
            <person name="Chen Z."/>
            <person name="Xing Q.K."/>
            <person name="Zhang W."/>
            <person name="Chethana K.W.T."/>
            <person name="Xue M.F."/>
            <person name="Xu J.P."/>
            <person name="Phillips A.J.L."/>
            <person name="Wang Y."/>
            <person name="Liu J.H."/>
            <person name="Liu M."/>
            <person name="Zhou Y."/>
            <person name="Jayawardena R.S."/>
            <person name="Manawasinghe I.S."/>
            <person name="Huang J.B."/>
            <person name="Qiao G.H."/>
            <person name="Fu C.Y."/>
            <person name="Guo F.F."/>
            <person name="Dissanayake A.J."/>
            <person name="Peng Y.L."/>
            <person name="Hyde K.D."/>
            <person name="Li X.H."/>
        </authorList>
    </citation>
    <scope>NUCLEOTIDE SEQUENCE</scope>
    <source>
        <strain evidence="4">CSS-01s</strain>
    </source>
</reference>
<feature type="region of interest" description="Disordered" evidence="2">
    <location>
        <begin position="1"/>
        <end position="26"/>
    </location>
</feature>
<dbReference type="Proteomes" id="UP000627934">
    <property type="component" value="Unassembled WGS sequence"/>
</dbReference>
<organism evidence="4 5">
    <name type="scientific">Lasiodiplodia theobromae</name>
    <dbReference type="NCBI Taxonomy" id="45133"/>
    <lineage>
        <taxon>Eukaryota</taxon>
        <taxon>Fungi</taxon>
        <taxon>Dikarya</taxon>
        <taxon>Ascomycota</taxon>
        <taxon>Pezizomycotina</taxon>
        <taxon>Dothideomycetes</taxon>
        <taxon>Dothideomycetes incertae sedis</taxon>
        <taxon>Botryosphaeriales</taxon>
        <taxon>Botryosphaeriaceae</taxon>
        <taxon>Lasiodiplodia</taxon>
    </lineage>
</organism>
<feature type="compositionally biased region" description="Basic and acidic residues" evidence="2">
    <location>
        <begin position="1"/>
        <end position="13"/>
    </location>
</feature>
<protein>
    <recommendedName>
        <fullName evidence="3">Xylanolytic transcriptional activator regulatory domain-containing protein</fullName>
    </recommendedName>
</protein>
<dbReference type="GO" id="GO:0008270">
    <property type="term" value="F:zinc ion binding"/>
    <property type="evidence" value="ECO:0007669"/>
    <property type="project" value="InterPro"/>
</dbReference>
<dbReference type="AlphaFoldDB" id="A0A8H7IPG2"/>
<evidence type="ECO:0000256" key="1">
    <source>
        <dbReference type="ARBA" id="ARBA00023242"/>
    </source>
</evidence>
<evidence type="ECO:0000256" key="2">
    <source>
        <dbReference type="SAM" id="MobiDB-lite"/>
    </source>
</evidence>
<dbReference type="Pfam" id="PF04082">
    <property type="entry name" value="Fungal_trans"/>
    <property type="match status" value="1"/>
</dbReference>
<sequence length="593" mass="67292">MQRIDRKLDHIMDQRPPGFEQQPLPPIMPWREAGEVLEPMHVDATATTAASMAQSEILRRKQRETHVLDEGDLRGALSVFPWPSVQALLASANRATARDLEGILAEGSGWLVRHEMLNEADPLPYDALLRGSNLHVVRGDKEQARIAFPDLTAEVMDKYTHAYFGSYNLVYPVLDRKDFMDGVLPTVKRHGFADGCLQSLLALLVFALGALSCDGANGNPLAQGSGIRGGTVGRPPALDIFNEARKRVGFVMGSCTVENAQAMVLMAIFYETCSKHIEHWRSTMAATEVMKAVLRIERNWDSHGVDMIRRVYWTCNVIESWYYLDLNLPRSDASAFQEFIALPDFDDRRDFGEEPSIESRYQYNFLSMISLRRLIHRSFEELYEHSGHNDGDNADRAIIIAELTRQLDVWRSLLPHELRWDDAARTTYDNKDERTASRGVSAVGAPLHIDILLAQLRCRYYYARFMIFRPYAWKALHVPPASLAQAAPVVVDGFVNAVDSMLQWPVAYPPVCEKKRLIPNNFAWTQSFVMFLLVLRAIKENELLWAICGERLGRARIEESVAVMLEWIKDLRMVDGVAAWAWRTLTPLYGLGE</sequence>
<reference evidence="4" key="1">
    <citation type="submission" date="2016-08" db="EMBL/GenBank/DDBJ databases">
        <authorList>
            <person name="Yan J."/>
        </authorList>
    </citation>
    <scope>NUCLEOTIDE SEQUENCE</scope>
    <source>
        <strain evidence="4">CSS-01s</strain>
    </source>
</reference>